<accession>A0A6H1TZB4</accession>
<evidence type="ECO:0000313" key="2">
    <source>
        <dbReference type="EMBL" id="QIZ71113.1"/>
    </source>
</evidence>
<feature type="transmembrane region" description="Helical" evidence="1">
    <location>
        <begin position="61"/>
        <end position="82"/>
    </location>
</feature>
<dbReference type="RefSeq" id="WP_168569268.1">
    <property type="nucleotide sequence ID" value="NZ_CP051167.1"/>
</dbReference>
<proteinExistence type="predicted"/>
<dbReference type="EMBL" id="CP051167">
    <property type="protein sequence ID" value="QIZ71113.1"/>
    <property type="molecule type" value="Genomic_DNA"/>
</dbReference>
<feature type="transmembrane region" description="Helical" evidence="1">
    <location>
        <begin position="37"/>
        <end position="55"/>
    </location>
</feature>
<protein>
    <submittedName>
        <fullName evidence="2">Phosphate ABC transporter permease</fullName>
    </submittedName>
</protein>
<organism evidence="2 3">
    <name type="scientific">Oxynema aestuarii AP17</name>
    <dbReference type="NCBI Taxonomy" id="2064643"/>
    <lineage>
        <taxon>Bacteria</taxon>
        <taxon>Bacillati</taxon>
        <taxon>Cyanobacteriota</taxon>
        <taxon>Cyanophyceae</taxon>
        <taxon>Oscillatoriophycideae</taxon>
        <taxon>Oscillatoriales</taxon>
        <taxon>Oscillatoriaceae</taxon>
        <taxon>Oxynema</taxon>
        <taxon>Oxynema aestuarii</taxon>
    </lineage>
</organism>
<dbReference type="Proteomes" id="UP000500857">
    <property type="component" value="Chromosome"/>
</dbReference>
<evidence type="ECO:0000256" key="1">
    <source>
        <dbReference type="SAM" id="Phobius"/>
    </source>
</evidence>
<dbReference type="KEGG" id="oxy:HCG48_11455"/>
<sequence length="229" mass="26677">MLVPLKRETFHELIPAVATGAQYAYFWGNLNQFLKRLLFSVVGILICTLMANFWIEEWKPFLFLLGLVVGLYWLWGPVASAARRNYECRRYKYSGLWQGEVFDVFLSEELVGTEETVNSQGDLVIVENRERRLNLEIGDENGFVTAIQVPLKRQHKGIRPGSRAEMLVMSNRADLSRIAKVSDVYLSDLDLWVSDYPYLRRDFFVEISTEIDRSPRRGPSEPRPRRVRR</sequence>
<dbReference type="AlphaFoldDB" id="A0A6H1TZB4"/>
<keyword evidence="3" id="KW-1185">Reference proteome</keyword>
<keyword evidence="1" id="KW-0472">Membrane</keyword>
<reference evidence="2 3" key="1">
    <citation type="submission" date="2020-04" db="EMBL/GenBank/DDBJ databases">
        <authorList>
            <person name="Basu S."/>
            <person name="Maruthanayagam V."/>
            <person name="Chakraborty S."/>
            <person name="Pramanik A."/>
            <person name="Mukherjee J."/>
            <person name="Brink B."/>
        </authorList>
    </citation>
    <scope>NUCLEOTIDE SEQUENCE [LARGE SCALE GENOMIC DNA]</scope>
    <source>
        <strain evidence="2 3">AP17</strain>
    </source>
</reference>
<keyword evidence="1" id="KW-1133">Transmembrane helix</keyword>
<gene>
    <name evidence="2" type="ORF">HCG48_11455</name>
</gene>
<name>A0A6H1TZB4_9CYAN</name>
<keyword evidence="1" id="KW-0812">Transmembrane</keyword>
<evidence type="ECO:0000313" key="3">
    <source>
        <dbReference type="Proteomes" id="UP000500857"/>
    </source>
</evidence>